<name>A0AAD6YV03_9AGAR</name>
<proteinExistence type="predicted"/>
<keyword evidence="2" id="KW-1185">Reference proteome</keyword>
<dbReference type="EMBL" id="JARJCW010000001">
    <property type="protein sequence ID" value="KAJ7230336.1"/>
    <property type="molecule type" value="Genomic_DNA"/>
</dbReference>
<evidence type="ECO:0000313" key="1">
    <source>
        <dbReference type="EMBL" id="KAJ7230336.1"/>
    </source>
</evidence>
<reference evidence="1" key="1">
    <citation type="submission" date="2023-03" db="EMBL/GenBank/DDBJ databases">
        <title>Massive genome expansion in bonnet fungi (Mycena s.s.) driven by repeated elements and novel gene families across ecological guilds.</title>
        <authorList>
            <consortium name="Lawrence Berkeley National Laboratory"/>
            <person name="Harder C.B."/>
            <person name="Miyauchi S."/>
            <person name="Viragh M."/>
            <person name="Kuo A."/>
            <person name="Thoen E."/>
            <person name="Andreopoulos B."/>
            <person name="Lu D."/>
            <person name="Skrede I."/>
            <person name="Drula E."/>
            <person name="Henrissat B."/>
            <person name="Morin E."/>
            <person name="Kohler A."/>
            <person name="Barry K."/>
            <person name="LaButti K."/>
            <person name="Morin E."/>
            <person name="Salamov A."/>
            <person name="Lipzen A."/>
            <person name="Mereny Z."/>
            <person name="Hegedus B."/>
            <person name="Baldrian P."/>
            <person name="Stursova M."/>
            <person name="Weitz H."/>
            <person name="Taylor A."/>
            <person name="Grigoriev I.V."/>
            <person name="Nagy L.G."/>
            <person name="Martin F."/>
            <person name="Kauserud H."/>
        </authorList>
    </citation>
    <scope>NUCLEOTIDE SEQUENCE</scope>
    <source>
        <strain evidence="1">9144</strain>
    </source>
</reference>
<accession>A0AAD6YV03</accession>
<dbReference type="AlphaFoldDB" id="A0AAD6YV03"/>
<protein>
    <submittedName>
        <fullName evidence="1">Uncharacterized protein</fullName>
    </submittedName>
</protein>
<evidence type="ECO:0000313" key="2">
    <source>
        <dbReference type="Proteomes" id="UP001219525"/>
    </source>
</evidence>
<gene>
    <name evidence="1" type="ORF">GGX14DRAFT_384293</name>
</gene>
<dbReference type="Proteomes" id="UP001219525">
    <property type="component" value="Unassembled WGS sequence"/>
</dbReference>
<sequence>MFFFFEYPEFGQRCARRWVYTPLLSQQLPKEKRSVRPAVARSGLFTASDVPVLLYYCFSLAALLFWSRARRPGTVLNDFDFLLRRHAIYVIRVLLITLAVSVDHDLRATCIMKSDGMEVHGHGVRMTLGCSQVRLHVRTVTDKNWPGMNRDVVLRWVPKIRPTLRTPL</sequence>
<organism evidence="1 2">
    <name type="scientific">Mycena pura</name>
    <dbReference type="NCBI Taxonomy" id="153505"/>
    <lineage>
        <taxon>Eukaryota</taxon>
        <taxon>Fungi</taxon>
        <taxon>Dikarya</taxon>
        <taxon>Basidiomycota</taxon>
        <taxon>Agaricomycotina</taxon>
        <taxon>Agaricomycetes</taxon>
        <taxon>Agaricomycetidae</taxon>
        <taxon>Agaricales</taxon>
        <taxon>Marasmiineae</taxon>
        <taxon>Mycenaceae</taxon>
        <taxon>Mycena</taxon>
    </lineage>
</organism>
<comment type="caution">
    <text evidence="1">The sequence shown here is derived from an EMBL/GenBank/DDBJ whole genome shotgun (WGS) entry which is preliminary data.</text>
</comment>